<feature type="transmembrane region" description="Helical" evidence="1">
    <location>
        <begin position="25"/>
        <end position="46"/>
    </location>
</feature>
<keyword evidence="1" id="KW-0812">Transmembrane</keyword>
<gene>
    <name evidence="2" type="ORF">WG66_16478</name>
</gene>
<comment type="caution">
    <text evidence="2">The sequence shown here is derived from an EMBL/GenBank/DDBJ whole genome shotgun (WGS) entry which is preliminary data.</text>
</comment>
<evidence type="ECO:0000313" key="2">
    <source>
        <dbReference type="EMBL" id="KTB30934.1"/>
    </source>
</evidence>
<keyword evidence="1" id="KW-1133">Transmembrane helix</keyword>
<evidence type="ECO:0000313" key="3">
    <source>
        <dbReference type="Proteomes" id="UP000054988"/>
    </source>
</evidence>
<accession>A0A0W0F3P9</accession>
<dbReference type="EMBL" id="LATX01002357">
    <property type="protein sequence ID" value="KTB30934.1"/>
    <property type="molecule type" value="Genomic_DNA"/>
</dbReference>
<name>A0A0W0F3P9_MONRR</name>
<proteinExistence type="predicted"/>
<reference evidence="2 3" key="1">
    <citation type="submission" date="2015-12" db="EMBL/GenBank/DDBJ databases">
        <title>Draft genome sequence of Moniliophthora roreri, the causal agent of frosty pod rot of cacao.</title>
        <authorList>
            <person name="Aime M.C."/>
            <person name="Diaz-Valderrama J.R."/>
            <person name="Kijpornyongpan T."/>
            <person name="Phillips-Mora W."/>
        </authorList>
    </citation>
    <scope>NUCLEOTIDE SEQUENCE [LARGE SCALE GENOMIC DNA]</scope>
    <source>
        <strain evidence="2 3">MCA 2952</strain>
    </source>
</reference>
<keyword evidence="1" id="KW-0472">Membrane</keyword>
<organism evidence="2 3">
    <name type="scientific">Moniliophthora roreri</name>
    <name type="common">Frosty pod rot fungus</name>
    <name type="synonym">Monilia roreri</name>
    <dbReference type="NCBI Taxonomy" id="221103"/>
    <lineage>
        <taxon>Eukaryota</taxon>
        <taxon>Fungi</taxon>
        <taxon>Dikarya</taxon>
        <taxon>Basidiomycota</taxon>
        <taxon>Agaricomycotina</taxon>
        <taxon>Agaricomycetes</taxon>
        <taxon>Agaricomycetidae</taxon>
        <taxon>Agaricales</taxon>
        <taxon>Marasmiineae</taxon>
        <taxon>Marasmiaceae</taxon>
        <taxon>Moniliophthora</taxon>
    </lineage>
</organism>
<protein>
    <submittedName>
        <fullName evidence="2">Uncharacterized protein</fullName>
    </submittedName>
</protein>
<dbReference type="AlphaFoldDB" id="A0A0W0F3P9"/>
<evidence type="ECO:0000256" key="1">
    <source>
        <dbReference type="SAM" id="Phobius"/>
    </source>
</evidence>
<dbReference type="Proteomes" id="UP000054988">
    <property type="component" value="Unassembled WGS sequence"/>
</dbReference>
<sequence length="129" mass="14635">MPPTMPTSTLIPAPSNGDTLKRDEIYIITVAIIFVITLVFLIYWIIHRRWNASIAEYGKLSGGTKSKASFFSSLFYRRRILTWLFLQSDSRKQRADLKTTPALVPAIPEPLAAYFPGAYDTLREKDPVV</sequence>